<evidence type="ECO:0000313" key="3">
    <source>
        <dbReference type="Proteomes" id="UP001620408"/>
    </source>
</evidence>
<keyword evidence="3" id="KW-1185">Reference proteome</keyword>
<organism evidence="2 3">
    <name type="scientific">Dyella koreensis</name>
    <dbReference type="NCBI Taxonomy" id="311235"/>
    <lineage>
        <taxon>Bacteria</taxon>
        <taxon>Pseudomonadati</taxon>
        <taxon>Pseudomonadota</taxon>
        <taxon>Gammaproteobacteria</taxon>
        <taxon>Lysobacterales</taxon>
        <taxon>Rhodanobacteraceae</taxon>
        <taxon>Dyella</taxon>
    </lineage>
</organism>
<evidence type="ECO:0000313" key="2">
    <source>
        <dbReference type="EMBL" id="MFK2915637.1"/>
    </source>
</evidence>
<dbReference type="InterPro" id="IPR022061">
    <property type="entry name" value="DUF3617"/>
</dbReference>
<reference evidence="2 3" key="1">
    <citation type="submission" date="2020-10" db="EMBL/GenBank/DDBJ databases">
        <title>Phylogeny of dyella-like bacteria.</title>
        <authorList>
            <person name="Fu J."/>
        </authorList>
    </citation>
    <scope>NUCLEOTIDE SEQUENCE [LARGE SCALE GENOMIC DNA]</scope>
    <source>
        <strain evidence="2 3">BB4</strain>
    </source>
</reference>
<sequence>MTIRDTRQHWRTCLHSTAALALAFAVWAAHADSGDFQAMPGLWKIVTHTVKHGRAGPDGVEWRCVDEDADPWAEFARLAPSGAERCERADEQRSRTSLAWNMSCAAPVSAKARGKIDFDTAEHYSGSVTSDSGTELVHVEGRRYAACTSPKD</sequence>
<evidence type="ECO:0008006" key="4">
    <source>
        <dbReference type="Google" id="ProtNLM"/>
    </source>
</evidence>
<protein>
    <recommendedName>
        <fullName evidence="4">DUF3617 family protein</fullName>
    </recommendedName>
</protein>
<dbReference type="EMBL" id="JADIKD010000004">
    <property type="protein sequence ID" value="MFK2915637.1"/>
    <property type="molecule type" value="Genomic_DNA"/>
</dbReference>
<feature type="chain" id="PRO_5045852873" description="DUF3617 family protein" evidence="1">
    <location>
        <begin position="32"/>
        <end position="152"/>
    </location>
</feature>
<gene>
    <name evidence="2" type="ORF">ISS97_00065</name>
</gene>
<dbReference type="RefSeq" id="WP_379987413.1">
    <property type="nucleotide sequence ID" value="NZ_JADIKD010000004.1"/>
</dbReference>
<name>A0ABW8K0X7_9GAMM</name>
<accession>A0ABW8K0X7</accession>
<dbReference type="Proteomes" id="UP001620408">
    <property type="component" value="Unassembled WGS sequence"/>
</dbReference>
<evidence type="ECO:0000256" key="1">
    <source>
        <dbReference type="SAM" id="SignalP"/>
    </source>
</evidence>
<dbReference type="Pfam" id="PF12276">
    <property type="entry name" value="DUF3617"/>
    <property type="match status" value="1"/>
</dbReference>
<comment type="caution">
    <text evidence="2">The sequence shown here is derived from an EMBL/GenBank/DDBJ whole genome shotgun (WGS) entry which is preliminary data.</text>
</comment>
<feature type="signal peptide" evidence="1">
    <location>
        <begin position="1"/>
        <end position="31"/>
    </location>
</feature>
<keyword evidence="1" id="KW-0732">Signal</keyword>
<proteinExistence type="predicted"/>